<dbReference type="PANTHER" id="PTHR18964">
    <property type="entry name" value="ROK (REPRESSOR, ORF, KINASE) FAMILY"/>
    <property type="match status" value="1"/>
</dbReference>
<comment type="caution">
    <text evidence="2">The sequence shown here is derived from an EMBL/GenBank/DDBJ whole genome shotgun (WGS) entry which is preliminary data.</text>
</comment>
<protein>
    <submittedName>
        <fullName evidence="2">Putative ROK-family transcriptional regulator</fullName>
    </submittedName>
</protein>
<dbReference type="RefSeq" id="WP_261837121.1">
    <property type="nucleotide sequence ID" value="NZ_AP024882.1"/>
</dbReference>
<accession>A0A0B8NVJ3</accession>
<dbReference type="InterPro" id="IPR000600">
    <property type="entry name" value="ROK"/>
</dbReference>
<dbReference type="AlphaFoldDB" id="A0A0B8NVJ3"/>
<reference evidence="2 3" key="1">
    <citation type="submission" date="2015-01" db="EMBL/GenBank/DDBJ databases">
        <title>Vibrio sp. C1 JCM 19231 whole genome shotgun sequence.</title>
        <authorList>
            <person name="Sawabe T."/>
            <person name="Meirelles P."/>
            <person name="Feng G."/>
            <person name="Sayaka M."/>
            <person name="Hattori M."/>
            <person name="Ohkuma M."/>
        </authorList>
    </citation>
    <scope>NUCLEOTIDE SEQUENCE [LARGE SCALE GENOMIC DNA]</scope>
    <source>
        <strain evidence="3">JCM 19231</strain>
    </source>
</reference>
<dbReference type="SUPFAM" id="SSF53067">
    <property type="entry name" value="Actin-like ATPase domain"/>
    <property type="match status" value="1"/>
</dbReference>
<reference evidence="2 3" key="2">
    <citation type="submission" date="2015-01" db="EMBL/GenBank/DDBJ databases">
        <authorList>
            <consortium name="NBRP consortium"/>
            <person name="Sawabe T."/>
            <person name="Meirelles P."/>
            <person name="Feng G."/>
            <person name="Sayaka M."/>
            <person name="Hattori M."/>
            <person name="Ohkuma M."/>
        </authorList>
    </citation>
    <scope>NUCLEOTIDE SEQUENCE [LARGE SCALE GENOMIC DNA]</scope>
    <source>
        <strain evidence="3">JCM 19231</strain>
    </source>
</reference>
<dbReference type="Pfam" id="PF00480">
    <property type="entry name" value="ROK"/>
    <property type="match status" value="1"/>
</dbReference>
<proteinExistence type="inferred from homology"/>
<evidence type="ECO:0000256" key="1">
    <source>
        <dbReference type="ARBA" id="ARBA00006479"/>
    </source>
</evidence>
<sequence length="309" mass="33433">MYLGIDIGGSHVKYGLVSDHQVLFSAQFASKTMTLNDILGELEQRVHNGFADQGIALEALQGVAIALPGIVDSRKNALIAINKKLEEAVGYDFASWSADCFGVRAELFNDAKQALMGEAISGCAQGYQDISLVIIGTGIGTAVMMNGKVLHSRNHVAGNIGGHLIGHVGGRECTCGNQGCIEAYASNSILNEYLEERGVVLEGIEFDGPVDYKVIFDHYHSHPVCQQLGDELIAHWGSAVINMLHSYDSEVVVLSGGVFNSSVNILDKIQDYVSERVWLPKGSFKIMLAQKPSYSVMLGAESKTKNYFM</sequence>
<keyword evidence="3" id="KW-1185">Reference proteome</keyword>
<name>A0A0B8NVJ3_9VIBR</name>
<evidence type="ECO:0000313" key="3">
    <source>
        <dbReference type="Proteomes" id="UP000031671"/>
    </source>
</evidence>
<dbReference type="Proteomes" id="UP000031671">
    <property type="component" value="Unassembled WGS sequence"/>
</dbReference>
<evidence type="ECO:0000313" key="2">
    <source>
        <dbReference type="EMBL" id="GAM55143.1"/>
    </source>
</evidence>
<dbReference type="InterPro" id="IPR043129">
    <property type="entry name" value="ATPase_NBD"/>
</dbReference>
<comment type="similarity">
    <text evidence="1">Belongs to the ROK (NagC/XylR) family.</text>
</comment>
<gene>
    <name evidence="2" type="ORF">JCM19231_1959</name>
</gene>
<dbReference type="EMBL" id="BBRZ01000010">
    <property type="protein sequence ID" value="GAM55143.1"/>
    <property type="molecule type" value="Genomic_DNA"/>
</dbReference>
<organism evidence="2 3">
    <name type="scientific">Vibrio ishigakensis</name>
    <dbReference type="NCBI Taxonomy" id="1481914"/>
    <lineage>
        <taxon>Bacteria</taxon>
        <taxon>Pseudomonadati</taxon>
        <taxon>Pseudomonadota</taxon>
        <taxon>Gammaproteobacteria</taxon>
        <taxon>Vibrionales</taxon>
        <taxon>Vibrionaceae</taxon>
        <taxon>Vibrio</taxon>
    </lineage>
</organism>
<dbReference type="PANTHER" id="PTHR18964:SF149">
    <property type="entry name" value="BIFUNCTIONAL UDP-N-ACETYLGLUCOSAMINE 2-EPIMERASE_N-ACETYLMANNOSAMINE KINASE"/>
    <property type="match status" value="1"/>
</dbReference>
<dbReference type="Gene3D" id="3.30.420.40">
    <property type="match status" value="2"/>
</dbReference>